<evidence type="ECO:0000313" key="3">
    <source>
        <dbReference type="Proteomes" id="UP001163846"/>
    </source>
</evidence>
<dbReference type="AlphaFoldDB" id="A0AA38PK75"/>
<organism evidence="2 3">
    <name type="scientific">Lentinula raphanica</name>
    <dbReference type="NCBI Taxonomy" id="153919"/>
    <lineage>
        <taxon>Eukaryota</taxon>
        <taxon>Fungi</taxon>
        <taxon>Dikarya</taxon>
        <taxon>Basidiomycota</taxon>
        <taxon>Agaricomycotina</taxon>
        <taxon>Agaricomycetes</taxon>
        <taxon>Agaricomycetidae</taxon>
        <taxon>Agaricales</taxon>
        <taxon>Marasmiineae</taxon>
        <taxon>Omphalotaceae</taxon>
        <taxon>Lentinula</taxon>
    </lineage>
</organism>
<feature type="signal peptide" evidence="1">
    <location>
        <begin position="1"/>
        <end position="21"/>
    </location>
</feature>
<sequence length="187" mass="21162">MRFSIAYPAFAILALLSTVTSMPTPDVDRATRNQRLTQDSIAYIKEQKAQDPSLRITIGFKPPPLYSYPTPKASRDAETRVKDDLEHLFGSTHDFVFDPDLKYPFSIVYKTIQYTLSLEGSETLAEFQVASSRTTPKKGDQPIVVVVMSPVDDKEHHRWPDSNDCEEQEQLLLGLASPIRSGMQREQ</sequence>
<proteinExistence type="predicted"/>
<keyword evidence="1" id="KW-0732">Signal</keyword>
<dbReference type="Proteomes" id="UP001163846">
    <property type="component" value="Unassembled WGS sequence"/>
</dbReference>
<feature type="chain" id="PRO_5041247769" evidence="1">
    <location>
        <begin position="22"/>
        <end position="187"/>
    </location>
</feature>
<reference evidence="2" key="1">
    <citation type="submission" date="2022-08" db="EMBL/GenBank/DDBJ databases">
        <authorList>
            <consortium name="DOE Joint Genome Institute"/>
            <person name="Min B."/>
            <person name="Riley R."/>
            <person name="Sierra-Patev S."/>
            <person name="Naranjo-Ortiz M."/>
            <person name="Looney B."/>
            <person name="Konkel Z."/>
            <person name="Slot J.C."/>
            <person name="Sakamoto Y."/>
            <person name="Steenwyk J.L."/>
            <person name="Rokas A."/>
            <person name="Carro J."/>
            <person name="Camarero S."/>
            <person name="Ferreira P."/>
            <person name="Molpeceres G."/>
            <person name="Ruiz-Duenas F.J."/>
            <person name="Serrano A."/>
            <person name="Henrissat B."/>
            <person name="Drula E."/>
            <person name="Hughes K.W."/>
            <person name="Mata J.L."/>
            <person name="Ishikawa N.K."/>
            <person name="Vargas-Isla R."/>
            <person name="Ushijima S."/>
            <person name="Smith C.A."/>
            <person name="Ahrendt S."/>
            <person name="Andreopoulos W."/>
            <person name="He G."/>
            <person name="Labutti K."/>
            <person name="Lipzen A."/>
            <person name="Ng V."/>
            <person name="Sandor L."/>
            <person name="Barry K."/>
            <person name="Martinez A.T."/>
            <person name="Xiao Y."/>
            <person name="Gibbons J.G."/>
            <person name="Terashima K."/>
            <person name="Hibbett D.S."/>
            <person name="Grigoriev I.V."/>
        </authorList>
    </citation>
    <scope>NUCLEOTIDE SEQUENCE</scope>
    <source>
        <strain evidence="2">TFB9207</strain>
    </source>
</reference>
<accession>A0AA38PK75</accession>
<comment type="caution">
    <text evidence="2">The sequence shown here is derived from an EMBL/GenBank/DDBJ whole genome shotgun (WGS) entry which is preliminary data.</text>
</comment>
<evidence type="ECO:0000313" key="2">
    <source>
        <dbReference type="EMBL" id="KAJ3844241.1"/>
    </source>
</evidence>
<name>A0AA38PK75_9AGAR</name>
<keyword evidence="3" id="KW-1185">Reference proteome</keyword>
<evidence type="ECO:0000256" key="1">
    <source>
        <dbReference type="SAM" id="SignalP"/>
    </source>
</evidence>
<dbReference type="EMBL" id="MU805957">
    <property type="protein sequence ID" value="KAJ3844241.1"/>
    <property type="molecule type" value="Genomic_DNA"/>
</dbReference>
<gene>
    <name evidence="2" type="ORF">F5878DRAFT_155662</name>
</gene>
<protein>
    <submittedName>
        <fullName evidence="2">Uncharacterized protein</fullName>
    </submittedName>
</protein>